<evidence type="ECO:0000313" key="2">
    <source>
        <dbReference type="Proteomes" id="UP001164746"/>
    </source>
</evidence>
<dbReference type="PANTHER" id="PTHR45444">
    <property type="entry name" value="XANTHINE DEHYDROGENASE"/>
    <property type="match status" value="1"/>
</dbReference>
<keyword evidence="2" id="KW-1185">Reference proteome</keyword>
<dbReference type="SUPFAM" id="SSF56003">
    <property type="entry name" value="Molybdenum cofactor-binding domain"/>
    <property type="match status" value="1"/>
</dbReference>
<evidence type="ECO:0000313" key="1">
    <source>
        <dbReference type="EMBL" id="WAR06105.1"/>
    </source>
</evidence>
<dbReference type="InterPro" id="IPR016208">
    <property type="entry name" value="Ald_Oxase/xanthine_DH-like"/>
</dbReference>
<proteinExistence type="predicted"/>
<sequence>MEEILFNIACSLGKSQEQIREINLYREGDVTSIGQTLENCTVRDMWKQCQEGSEFTIRKQAVKEFNKENKLRKREKLSNTITTGGSTGTDFCGPAVMGQGFVTSEEIEVDSTGLMQNCSPLSYKVPNIRSIPRKFNVTILKNHDYKTIVYSSKGIGEPPFLLSLSVLMAIKDAVQSARSQVGLTGHFQLNCPATVQKIQAMCGNQLQAMMGTSQ</sequence>
<protein>
    <submittedName>
        <fullName evidence="1">XDH1-like protein</fullName>
    </submittedName>
</protein>
<reference evidence="1" key="1">
    <citation type="submission" date="2022-11" db="EMBL/GenBank/DDBJ databases">
        <title>Centuries of genome instability and evolution in soft-shell clam transmissible cancer (bioRxiv).</title>
        <authorList>
            <person name="Hart S.F.M."/>
            <person name="Yonemitsu M.A."/>
            <person name="Giersch R.M."/>
            <person name="Beal B.F."/>
            <person name="Arriagada G."/>
            <person name="Davis B.W."/>
            <person name="Ostrander E.A."/>
            <person name="Goff S.P."/>
            <person name="Metzger M.J."/>
        </authorList>
    </citation>
    <scope>NUCLEOTIDE SEQUENCE</scope>
    <source>
        <strain evidence="1">MELC-2E11</strain>
        <tissue evidence="1">Siphon/mantle</tissue>
    </source>
</reference>
<accession>A0ABY7E8D5</accession>
<gene>
    <name evidence="1" type="ORF">MAR_021474</name>
</gene>
<organism evidence="1 2">
    <name type="scientific">Mya arenaria</name>
    <name type="common">Soft-shell clam</name>
    <dbReference type="NCBI Taxonomy" id="6604"/>
    <lineage>
        <taxon>Eukaryota</taxon>
        <taxon>Metazoa</taxon>
        <taxon>Spiralia</taxon>
        <taxon>Lophotrochozoa</taxon>
        <taxon>Mollusca</taxon>
        <taxon>Bivalvia</taxon>
        <taxon>Autobranchia</taxon>
        <taxon>Heteroconchia</taxon>
        <taxon>Euheterodonta</taxon>
        <taxon>Imparidentia</taxon>
        <taxon>Neoheterodontei</taxon>
        <taxon>Myida</taxon>
        <taxon>Myoidea</taxon>
        <taxon>Myidae</taxon>
        <taxon>Mya</taxon>
    </lineage>
</organism>
<dbReference type="Gene3D" id="3.30.365.10">
    <property type="entry name" value="Aldehyde oxidase/xanthine dehydrogenase, molybdopterin binding domain"/>
    <property type="match status" value="2"/>
</dbReference>
<dbReference type="InterPro" id="IPR037165">
    <property type="entry name" value="AldOxase/xan_DH_Mopterin-bd_sf"/>
</dbReference>
<dbReference type="EMBL" id="CP111016">
    <property type="protein sequence ID" value="WAR06105.1"/>
    <property type="molecule type" value="Genomic_DNA"/>
</dbReference>
<dbReference type="PANTHER" id="PTHR45444:SF3">
    <property type="entry name" value="XANTHINE DEHYDROGENASE"/>
    <property type="match status" value="1"/>
</dbReference>
<dbReference type="Proteomes" id="UP001164746">
    <property type="component" value="Chromosome 5"/>
</dbReference>
<name>A0ABY7E8D5_MYAAR</name>